<evidence type="ECO:0000313" key="2">
    <source>
        <dbReference type="EMBL" id="SUJ22926.1"/>
    </source>
</evidence>
<proteinExistence type="predicted"/>
<dbReference type="Proteomes" id="UP000254893">
    <property type="component" value="Unassembled WGS sequence"/>
</dbReference>
<dbReference type="EMBL" id="UGYW01000002">
    <property type="protein sequence ID" value="SUJ22926.1"/>
    <property type="molecule type" value="Genomic_DNA"/>
</dbReference>
<evidence type="ECO:0008006" key="4">
    <source>
        <dbReference type="Google" id="ProtNLM"/>
    </source>
</evidence>
<accession>A0A380CL23</accession>
<keyword evidence="1" id="KW-0732">Signal</keyword>
<organism evidence="2 3">
    <name type="scientific">Sphingobacterium spiritivorum</name>
    <name type="common">Flavobacterium spiritivorum</name>
    <dbReference type="NCBI Taxonomy" id="258"/>
    <lineage>
        <taxon>Bacteria</taxon>
        <taxon>Pseudomonadati</taxon>
        <taxon>Bacteroidota</taxon>
        <taxon>Sphingobacteriia</taxon>
        <taxon>Sphingobacteriales</taxon>
        <taxon>Sphingobacteriaceae</taxon>
        <taxon>Sphingobacterium</taxon>
    </lineage>
</organism>
<sequence>MKKMIKILGLLVFTVAIFSACSKDDDPADNDIFVGKYNGKISYTDLGNSQNNKPLADGTVTVQKLGNSYTFYFNNDIPDLKGVEFEKKGDNTLVNVNSSEGALIRIDAGKLTIAFTKENKIWTADCQR</sequence>
<feature type="signal peptide" evidence="1">
    <location>
        <begin position="1"/>
        <end position="22"/>
    </location>
</feature>
<gene>
    <name evidence="2" type="ORF">NCTC11388_03277</name>
</gene>
<evidence type="ECO:0000313" key="3">
    <source>
        <dbReference type="Proteomes" id="UP000254893"/>
    </source>
</evidence>
<name>A0A380CL23_SPHSI</name>
<dbReference type="AlphaFoldDB" id="A0A380CL23"/>
<evidence type="ECO:0000256" key="1">
    <source>
        <dbReference type="SAM" id="SignalP"/>
    </source>
</evidence>
<protein>
    <recommendedName>
        <fullName evidence="4">Lipocalin-like domain-containing protein</fullName>
    </recommendedName>
</protein>
<feature type="chain" id="PRO_5016706164" description="Lipocalin-like domain-containing protein" evidence="1">
    <location>
        <begin position="23"/>
        <end position="128"/>
    </location>
</feature>
<reference evidence="2 3" key="1">
    <citation type="submission" date="2018-06" db="EMBL/GenBank/DDBJ databases">
        <authorList>
            <consortium name="Pathogen Informatics"/>
            <person name="Doyle S."/>
        </authorList>
    </citation>
    <scope>NUCLEOTIDE SEQUENCE [LARGE SCALE GENOMIC DNA]</scope>
    <source>
        <strain evidence="2 3">NCTC11388</strain>
    </source>
</reference>
<dbReference type="RefSeq" id="WP_115170858.1">
    <property type="nucleotide sequence ID" value="NZ_JBPFQB010000005.1"/>
</dbReference>
<dbReference type="PROSITE" id="PS51257">
    <property type="entry name" value="PROKAR_LIPOPROTEIN"/>
    <property type="match status" value="1"/>
</dbReference>